<dbReference type="Pfam" id="PF12705">
    <property type="entry name" value="PDDEXK_1"/>
    <property type="match status" value="1"/>
</dbReference>
<dbReference type="EC" id="3.1.11.5" evidence="15"/>
<dbReference type="InterPro" id="IPR014017">
    <property type="entry name" value="DNA_helicase_UvrD-like_C"/>
</dbReference>
<dbReference type="Pfam" id="PF00580">
    <property type="entry name" value="UvrD-helicase"/>
    <property type="match status" value="1"/>
</dbReference>
<comment type="domain">
    <text evidence="15">The N-terminal DNA-binding domain is a ssDNA-dependent ATPase and has ATP-dependent 3'-5' helicase function. This domain interacts with RecC.</text>
</comment>
<dbReference type="Gene3D" id="3.40.50.300">
    <property type="entry name" value="P-loop containing nucleotide triphosphate hydrolases"/>
    <property type="match status" value="2"/>
</dbReference>
<sequence>MSQLLDALAFPLHGSRLIEASAGTGKTWTIAALYLRLVLAHGGDAAFARPLLPNEILVMTFTRAATRELSNRVRERLVQAAAYFRGELEVDDPYLEQLVDSYEGESERLVAAHRLVLAAETMDEAAIFTIDAWCQRMLREHAFDSGSLFDEELVSDERALFEDAAHDYWRQHVYPLNSQGLAAVLDTWRDVDSLKSAVRDLVQRTAVLGAPDPEPLASLVARVQRAQQGELARLKEGWLERTDAMEGWIAGHREVNPKCFNGNKMRADSLVKWFEALRAWARDPVLVLPDKERMTDTAWKRLTPDGIADAFSKDFSAEVPDCFDATAALREALQAIDPLAHALLRHAAGHIAARMAELKQRTRQFGFADMLVRLKEALEGPNGEALRRRIVTQYPVALIDEFQDTSPDQYRIFDLLYRVADNDPGQGLFLIGDPKQSIYGFRGADIHSYLAARRATAGRHYQLGTNYRSTSALVEAVNRLFQHAEGHGDHPGYAAGAFRFRKGEVNPLPFEAVKAAGRKAQLVGVDGPYQALAMCATGVEDMKVDEYREFFAQHCAEHIVKLLNDERVGFQEEGRFTRLMPADIAILVRDRREAAAIRHALMRRRVASVYLSDKDSVVESEEAHDVLRWLHAVANPLDGQLARAALATRTAGLPLAELARLSSDETAWEERVEQLKALHACWQRQGVLAMLRRFIHELGLPARLLREPGGERRLTNLLHLAELLQEASTQLDGEQALIRWFAEQVEGLGEGGDERVLRLESDAELVKVITVHKSKGLEYPLVYLPFAVTARKTDKRNRTFFEYVDEEGGRRIDLAMSDEALQAVDRARLEEDLRLLYVALTRARHFLWLGVAAIAAGRKGENRLHESALGYLLGGGSAVAGDRLHEHLQRLRGDCADIALHTLDPLDGCTVLERVETRAPLVEPAPFDAQFERNWSVGSFTSITRHTVAAAPPQRAAEETLLEEDEVAVAAPRGEDAPWHRFPRGSVPGNFLHEQLEWIGQEGFDSVDDPHFDARLAQRIERAGWGNRLDDALAWLKTIVTTRLPPLGASLSEIGIMSAAPLPEMEFWFPSEGLAVGELDRLCRRRLLGNTPRPTLPERELHGMLKGFADLVFEHEGRYWVLDYKSNALGNGDAAYTRRAMEEGMAGHRYDIQGAIYMLALHRLLKSRLGESYDPAAQLGGAVFLFLRGIANSATHGCCLLEPDLVLLDGLDRLLAKESLV</sequence>
<dbReference type="Gene3D" id="3.90.320.10">
    <property type="match status" value="1"/>
</dbReference>
<comment type="domain">
    <text evidence="15">The C-terminal domain has nuclease activity and interacts with RecD. It interacts with RecA, facilitating its loading onto ssDNA.</text>
</comment>
<name>A0ABV7PGR1_9BURK</name>
<keyword evidence="10 15" id="KW-0238">DNA-binding</keyword>
<feature type="region of interest" description="Nuclease activity, interacts with RecD and RecA" evidence="15">
    <location>
        <begin position="934"/>
        <end position="1221"/>
    </location>
</feature>
<dbReference type="RefSeq" id="WP_379734829.1">
    <property type="nucleotide sequence ID" value="NZ_JBHRVV010000001.1"/>
</dbReference>
<evidence type="ECO:0000256" key="13">
    <source>
        <dbReference type="ARBA" id="ARBA00034617"/>
    </source>
</evidence>
<comment type="catalytic activity">
    <reaction evidence="13 15">
        <text>Couples ATP hydrolysis with the unwinding of duplex DNA by translocating in the 3'-5' direction.</text>
        <dbReference type="EC" id="5.6.2.4"/>
    </reaction>
</comment>
<dbReference type="CDD" id="cd22352">
    <property type="entry name" value="RecB_C-like"/>
    <property type="match status" value="1"/>
</dbReference>
<keyword evidence="6 15" id="KW-0347">Helicase</keyword>
<keyword evidence="3 15" id="KW-0547">Nucleotide-binding</keyword>
<comment type="subunit">
    <text evidence="15">Heterotrimer of RecB, RecC and RecD. All subunits contribute to DNA-binding. Interacts with RecA.</text>
</comment>
<evidence type="ECO:0000313" key="20">
    <source>
        <dbReference type="Proteomes" id="UP001595665"/>
    </source>
</evidence>
<dbReference type="PROSITE" id="PS51217">
    <property type="entry name" value="UVRD_HELICASE_CTER"/>
    <property type="match status" value="1"/>
</dbReference>
<dbReference type="GO" id="GO:0008854">
    <property type="term" value="F:exodeoxyribonuclease V activity"/>
    <property type="evidence" value="ECO:0007669"/>
    <property type="project" value="UniProtKB-EC"/>
</dbReference>
<feature type="binding site" evidence="15">
    <location>
        <position position="993"/>
    </location>
    <ligand>
        <name>Mg(2+)</name>
        <dbReference type="ChEBI" id="CHEBI:18420"/>
    </ligand>
</feature>
<evidence type="ECO:0000256" key="15">
    <source>
        <dbReference type="HAMAP-Rule" id="MF_01485"/>
    </source>
</evidence>
<dbReference type="HAMAP" id="MF_01485">
    <property type="entry name" value="RecB"/>
    <property type="match status" value="1"/>
</dbReference>
<keyword evidence="11 15" id="KW-0234">DNA repair</keyword>
<evidence type="ECO:0000256" key="9">
    <source>
        <dbReference type="ARBA" id="ARBA00022842"/>
    </source>
</evidence>
<keyword evidence="8 15" id="KW-0067">ATP-binding</keyword>
<comment type="catalytic activity">
    <reaction evidence="14 15">
        <text>ATP + H2O = ADP + phosphate + H(+)</text>
        <dbReference type="Rhea" id="RHEA:13065"/>
        <dbReference type="ChEBI" id="CHEBI:15377"/>
        <dbReference type="ChEBI" id="CHEBI:15378"/>
        <dbReference type="ChEBI" id="CHEBI:30616"/>
        <dbReference type="ChEBI" id="CHEBI:43474"/>
        <dbReference type="ChEBI" id="CHEBI:456216"/>
        <dbReference type="EC" id="5.6.2.4"/>
    </reaction>
</comment>
<evidence type="ECO:0000256" key="14">
    <source>
        <dbReference type="ARBA" id="ARBA00048988"/>
    </source>
</evidence>
<keyword evidence="4 15" id="KW-0227">DNA damage</keyword>
<evidence type="ECO:0000256" key="6">
    <source>
        <dbReference type="ARBA" id="ARBA00022806"/>
    </source>
</evidence>
<dbReference type="InterPro" id="IPR027417">
    <property type="entry name" value="P-loop_NTPase"/>
</dbReference>
<dbReference type="Proteomes" id="UP001595665">
    <property type="component" value="Unassembled WGS sequence"/>
</dbReference>
<evidence type="ECO:0000256" key="10">
    <source>
        <dbReference type="ARBA" id="ARBA00023125"/>
    </source>
</evidence>
<dbReference type="InterPro" id="IPR000212">
    <property type="entry name" value="DNA_helicase_UvrD/REP"/>
</dbReference>
<comment type="similarity">
    <text evidence="15">Belongs to the helicase family. UvrD subfamily.</text>
</comment>
<dbReference type="InterPro" id="IPR011604">
    <property type="entry name" value="PDDEXK-like_dom_sf"/>
</dbReference>
<accession>A0ABV7PGR1</accession>
<dbReference type="SUPFAM" id="SSF52980">
    <property type="entry name" value="Restriction endonuclease-like"/>
    <property type="match status" value="1"/>
</dbReference>
<keyword evidence="7 15" id="KW-0269">Exonuclease</keyword>
<evidence type="ECO:0000256" key="5">
    <source>
        <dbReference type="ARBA" id="ARBA00022801"/>
    </source>
</evidence>
<dbReference type="Pfam" id="PF13361">
    <property type="entry name" value="UvrD_C"/>
    <property type="match status" value="2"/>
</dbReference>
<keyword evidence="12 15" id="KW-0413">Isomerase</keyword>
<organism evidence="19 20">
    <name type="scientific">Massilia haematophila</name>
    <dbReference type="NCBI Taxonomy" id="457923"/>
    <lineage>
        <taxon>Bacteria</taxon>
        <taxon>Pseudomonadati</taxon>
        <taxon>Pseudomonadota</taxon>
        <taxon>Betaproteobacteria</taxon>
        <taxon>Burkholderiales</taxon>
        <taxon>Oxalobacteraceae</taxon>
        <taxon>Telluria group</taxon>
        <taxon>Massilia</taxon>
    </lineage>
</organism>
<dbReference type="PANTHER" id="PTHR11070">
    <property type="entry name" value="UVRD / RECB / PCRA DNA HELICASE FAMILY MEMBER"/>
    <property type="match status" value="1"/>
</dbReference>
<evidence type="ECO:0000259" key="18">
    <source>
        <dbReference type="PROSITE" id="PS51217"/>
    </source>
</evidence>
<feature type="region of interest" description="DNA-binding and helicase activity, interacts with RecC" evidence="15">
    <location>
        <begin position="1"/>
        <end position="910"/>
    </location>
</feature>
<evidence type="ECO:0000256" key="12">
    <source>
        <dbReference type="ARBA" id="ARBA00023235"/>
    </source>
</evidence>
<evidence type="ECO:0000256" key="11">
    <source>
        <dbReference type="ARBA" id="ARBA00023204"/>
    </source>
</evidence>
<protein>
    <recommendedName>
        <fullName evidence="15">RecBCD enzyme subunit RecB</fullName>
        <ecNumber evidence="15">3.1.11.5</ecNumber>
        <ecNumber evidence="15">5.6.2.4</ecNumber>
    </recommendedName>
    <alternativeName>
        <fullName evidence="15">DNA 3'-5' helicase subunit RecB</fullName>
    </alternativeName>
    <alternativeName>
        <fullName evidence="15">Exonuclease V subunit RecB</fullName>
        <shortName evidence="15">ExoV subunit RecB</shortName>
    </alternativeName>
    <alternativeName>
        <fullName evidence="15">Helicase/nuclease RecBCD subunit RecB</fullName>
    </alternativeName>
</protein>
<feature type="active site" description="For nuclease activity" evidence="15">
    <location>
        <position position="1123"/>
    </location>
</feature>
<dbReference type="EC" id="5.6.2.4" evidence="15"/>
<evidence type="ECO:0000259" key="17">
    <source>
        <dbReference type="PROSITE" id="PS51198"/>
    </source>
</evidence>
<dbReference type="PROSITE" id="PS51198">
    <property type="entry name" value="UVRD_HELICASE_ATP_BIND"/>
    <property type="match status" value="1"/>
</dbReference>
<dbReference type="InterPro" id="IPR004586">
    <property type="entry name" value="RecB"/>
</dbReference>
<dbReference type="PANTHER" id="PTHR11070:SF23">
    <property type="entry name" value="RECBCD ENZYME SUBUNIT RECB"/>
    <property type="match status" value="1"/>
</dbReference>
<comment type="caution">
    <text evidence="19">The sequence shown here is derived from an EMBL/GenBank/DDBJ whole genome shotgun (WGS) entry which is preliminary data.</text>
</comment>
<dbReference type="InterPro" id="IPR011335">
    <property type="entry name" value="Restrct_endonuc-II-like"/>
</dbReference>
<comment type="catalytic activity">
    <reaction evidence="15">
        <text>Exonucleolytic cleavage (in the presence of ATP) in either 5'- to 3'- or 3'- to 5'-direction to yield 5'-phosphooligonucleotides.</text>
        <dbReference type="EC" id="3.1.11.5"/>
    </reaction>
</comment>
<feature type="domain" description="UvrD-like helicase ATP-binding" evidence="17">
    <location>
        <begin position="1"/>
        <end position="470"/>
    </location>
</feature>
<reference evidence="20" key="1">
    <citation type="journal article" date="2019" name="Int. J. Syst. Evol. Microbiol.">
        <title>The Global Catalogue of Microorganisms (GCM) 10K type strain sequencing project: providing services to taxonomists for standard genome sequencing and annotation.</title>
        <authorList>
            <consortium name="The Broad Institute Genomics Platform"/>
            <consortium name="The Broad Institute Genome Sequencing Center for Infectious Disease"/>
            <person name="Wu L."/>
            <person name="Ma J."/>
        </authorList>
    </citation>
    <scope>NUCLEOTIDE SEQUENCE [LARGE SCALE GENOMIC DNA]</scope>
    <source>
        <strain evidence="20">CCM 7480</strain>
    </source>
</reference>
<proteinExistence type="inferred from homology"/>
<gene>
    <name evidence="15 19" type="primary">recB</name>
    <name evidence="19" type="ORF">ACFOPH_08900</name>
</gene>
<evidence type="ECO:0000313" key="19">
    <source>
        <dbReference type="EMBL" id="MFC3458364.1"/>
    </source>
</evidence>
<comment type="miscellaneous">
    <text evidence="15">In the RecBCD complex, RecB has a slow 3'-5' helicase, an exonuclease activity and loads RecA onto ssDNA, RecD has a fast 5'-3' helicase activity, while RecC stimulates the ATPase and processivity of the RecB helicase and contributes to recognition of the Chi site.</text>
</comment>
<dbReference type="EMBL" id="JBHRVV010000001">
    <property type="protein sequence ID" value="MFC3458364.1"/>
    <property type="molecule type" value="Genomic_DNA"/>
</dbReference>
<evidence type="ECO:0000256" key="3">
    <source>
        <dbReference type="ARBA" id="ARBA00022741"/>
    </source>
</evidence>
<evidence type="ECO:0000256" key="2">
    <source>
        <dbReference type="ARBA" id="ARBA00022723"/>
    </source>
</evidence>
<dbReference type="Gene3D" id="1.10.3170.10">
    <property type="entry name" value="Recbcd, chain B, domain 2"/>
    <property type="match status" value="1"/>
</dbReference>
<feature type="domain" description="UvrD-like helicase C-terminal" evidence="18">
    <location>
        <begin position="471"/>
        <end position="776"/>
    </location>
</feature>
<evidence type="ECO:0000256" key="4">
    <source>
        <dbReference type="ARBA" id="ARBA00022763"/>
    </source>
</evidence>
<dbReference type="Gene3D" id="1.10.486.10">
    <property type="entry name" value="PCRA, domain 4"/>
    <property type="match status" value="1"/>
</dbReference>
<dbReference type="NCBIfam" id="TIGR00609">
    <property type="entry name" value="recB"/>
    <property type="match status" value="1"/>
</dbReference>
<keyword evidence="5 15" id="KW-0378">Hydrolase</keyword>
<feature type="binding site" evidence="15">
    <location>
        <position position="1123"/>
    </location>
    <ligand>
        <name>Mg(2+)</name>
        <dbReference type="ChEBI" id="CHEBI:18420"/>
    </ligand>
</feature>
<feature type="binding site" evidence="15">
    <location>
        <position position="1110"/>
    </location>
    <ligand>
        <name>Mg(2+)</name>
        <dbReference type="ChEBI" id="CHEBI:18420"/>
    </ligand>
</feature>
<keyword evidence="9 15" id="KW-0460">Magnesium</keyword>
<feature type="binding site" evidence="16">
    <location>
        <begin position="20"/>
        <end position="27"/>
    </location>
    <ligand>
        <name>ATP</name>
        <dbReference type="ChEBI" id="CHEBI:30616"/>
    </ligand>
</feature>
<evidence type="ECO:0000256" key="16">
    <source>
        <dbReference type="PROSITE-ProRule" id="PRU00560"/>
    </source>
</evidence>
<keyword evidence="20" id="KW-1185">Reference proteome</keyword>
<dbReference type="InterPro" id="IPR014016">
    <property type="entry name" value="UvrD-like_ATP-bd"/>
</dbReference>
<keyword evidence="1 15" id="KW-0540">Nuclease</keyword>
<dbReference type="InterPro" id="IPR038726">
    <property type="entry name" value="PDDEXK_AddAB-type"/>
</dbReference>
<evidence type="ECO:0000256" key="7">
    <source>
        <dbReference type="ARBA" id="ARBA00022839"/>
    </source>
</evidence>
<evidence type="ECO:0000256" key="1">
    <source>
        <dbReference type="ARBA" id="ARBA00022722"/>
    </source>
</evidence>
<dbReference type="SUPFAM" id="SSF52540">
    <property type="entry name" value="P-loop containing nucleoside triphosphate hydrolases"/>
    <property type="match status" value="1"/>
</dbReference>
<comment type="cofactor">
    <cofactor evidence="15">
        <name>Mg(2+)</name>
        <dbReference type="ChEBI" id="CHEBI:18420"/>
    </cofactor>
    <text evidence="15">Binds 1 Mg(2+) ion per subunit.</text>
</comment>
<keyword evidence="2 15" id="KW-0479">Metal-binding</keyword>
<comment type="function">
    <text evidence="15">A helicase/nuclease that prepares dsDNA breaks (DSB) for recombinational DNA repair. Binds to DSBs and unwinds DNA via a highly rapid and processive ATP-dependent bidirectional helicase activity. Unwinds dsDNA until it encounters a Chi (crossover hotspot instigator) sequence from the 3' direction. Cuts ssDNA a few nucleotides 3' to the Chi site. The properties and activities of the enzyme are changed at Chi. The Chi-altered holoenzyme produces a long 3'-ssDNA overhang and facilitates RecA-binding to the ssDNA for homologous DNA recombination and repair. Holoenzyme degrades any linearized DNA that is unable to undergo homologous recombination. In the holoenzyme this subunit contributes ATPase, 3'-5' helicase, exonuclease activity and loads RecA onto ssDNA.</text>
</comment>
<evidence type="ECO:0000256" key="8">
    <source>
        <dbReference type="ARBA" id="ARBA00022840"/>
    </source>
</evidence>